<dbReference type="InterPro" id="IPR012337">
    <property type="entry name" value="RNaseH-like_sf"/>
</dbReference>
<comment type="caution">
    <text evidence="2">The sequence shown here is derived from an EMBL/GenBank/DDBJ whole genome shotgun (WGS) entry which is preliminary data.</text>
</comment>
<accession>A0ABQ9F5P3</accession>
<reference evidence="2 3" key="1">
    <citation type="submission" date="2022-12" db="EMBL/GenBank/DDBJ databases">
        <title>Chromosome-level genome of Tegillarca granosa.</title>
        <authorList>
            <person name="Kim J."/>
        </authorList>
    </citation>
    <scope>NUCLEOTIDE SEQUENCE [LARGE SCALE GENOMIC DNA]</scope>
    <source>
        <strain evidence="2">Teg-2019</strain>
        <tissue evidence="2">Adductor muscle</tissue>
    </source>
</reference>
<dbReference type="PANTHER" id="PTHR46169:SF25">
    <property type="entry name" value="ZINC FINGER BED DOMAIN-CONTAINING PROTEIN 1-LIKE-RELATED"/>
    <property type="match status" value="1"/>
</dbReference>
<name>A0ABQ9F5P3_TEGGR</name>
<feature type="region of interest" description="Disordered" evidence="1">
    <location>
        <begin position="175"/>
        <end position="224"/>
    </location>
</feature>
<feature type="compositionally biased region" description="Basic and acidic residues" evidence="1">
    <location>
        <begin position="199"/>
        <end position="209"/>
    </location>
</feature>
<sequence length="257" mass="28785">MLKIEQHKLVIDVSTRWNSSYDMIERFLEQQPAIISALSSPEVKRNVKDIVTLTEEDINQAEQAMDVLKPLKTVTTIMCDKKCPTISMIIPMKYRIIDNLCENPVDSKLTKEVKQVIRDDLNKRYSDSDVRDFLLLAAALDPRFKSLPMLSSEERESVFSNVELRAISQRDTVQVKSEPEVVQNPDCNSEPALPSLPVDSDKVNNDKSNTEGLNDGPTPPKKSAIEDLLGDVYVVSCTPGNQKSVSDIVASEVADYK</sequence>
<evidence type="ECO:0008006" key="4">
    <source>
        <dbReference type="Google" id="ProtNLM"/>
    </source>
</evidence>
<proteinExistence type="predicted"/>
<dbReference type="Proteomes" id="UP001217089">
    <property type="component" value="Unassembled WGS sequence"/>
</dbReference>
<dbReference type="SUPFAM" id="SSF53098">
    <property type="entry name" value="Ribonuclease H-like"/>
    <property type="match status" value="1"/>
</dbReference>
<gene>
    <name evidence="2" type="ORF">KUTeg_012740</name>
</gene>
<protein>
    <recommendedName>
        <fullName evidence="4">Zinc finger BED domain-containing protein 1</fullName>
    </recommendedName>
</protein>
<dbReference type="EMBL" id="JARBDR010000640">
    <property type="protein sequence ID" value="KAJ8310875.1"/>
    <property type="molecule type" value="Genomic_DNA"/>
</dbReference>
<evidence type="ECO:0000256" key="1">
    <source>
        <dbReference type="SAM" id="MobiDB-lite"/>
    </source>
</evidence>
<dbReference type="InterPro" id="IPR052717">
    <property type="entry name" value="Vacuolar_transposase_reg"/>
</dbReference>
<dbReference type="PANTHER" id="PTHR46169">
    <property type="entry name" value="DNA REPLICATION-RELATED ELEMENT FACTOR, ISOFORM A"/>
    <property type="match status" value="1"/>
</dbReference>
<organism evidence="2 3">
    <name type="scientific">Tegillarca granosa</name>
    <name type="common">Malaysian cockle</name>
    <name type="synonym">Anadara granosa</name>
    <dbReference type="NCBI Taxonomy" id="220873"/>
    <lineage>
        <taxon>Eukaryota</taxon>
        <taxon>Metazoa</taxon>
        <taxon>Spiralia</taxon>
        <taxon>Lophotrochozoa</taxon>
        <taxon>Mollusca</taxon>
        <taxon>Bivalvia</taxon>
        <taxon>Autobranchia</taxon>
        <taxon>Pteriomorphia</taxon>
        <taxon>Arcoida</taxon>
        <taxon>Arcoidea</taxon>
        <taxon>Arcidae</taxon>
        <taxon>Tegillarca</taxon>
    </lineage>
</organism>
<keyword evidence="3" id="KW-1185">Reference proteome</keyword>
<evidence type="ECO:0000313" key="3">
    <source>
        <dbReference type="Proteomes" id="UP001217089"/>
    </source>
</evidence>
<evidence type="ECO:0000313" key="2">
    <source>
        <dbReference type="EMBL" id="KAJ8310875.1"/>
    </source>
</evidence>